<dbReference type="EMBL" id="JADYXP020000021">
    <property type="protein sequence ID" value="KAL0103743.1"/>
    <property type="molecule type" value="Genomic_DNA"/>
</dbReference>
<sequence>MISAANYVPCSRVGWPPFPGTSVGPGISQDLSDAPPSAGVVLPARTLSLSCSRAPSSVPRGPPIALRPIQRRLVKQKYSRIIARSHTVRKKKDILNNQLNMRCKADRAKLKGSDCWECRKYYNELNLSEEELQKRKNLTSRHRHKYKRPITPEGIKFYFVIIFLCHL</sequence>
<reference evidence="1 2" key="1">
    <citation type="submission" date="2023-03" db="EMBL/GenBank/DDBJ databases">
        <title>High recombination rates correlate with genetic variation in Cardiocondyla obscurior ants.</title>
        <authorList>
            <person name="Errbii M."/>
        </authorList>
    </citation>
    <scope>NUCLEOTIDE SEQUENCE [LARGE SCALE GENOMIC DNA]</scope>
    <source>
        <strain evidence="1">Alpha-2009</strain>
        <tissue evidence="1">Whole body</tissue>
    </source>
</reference>
<protein>
    <submittedName>
        <fullName evidence="1">Uncharacterized protein</fullName>
    </submittedName>
</protein>
<dbReference type="Proteomes" id="UP001430953">
    <property type="component" value="Unassembled WGS sequence"/>
</dbReference>
<evidence type="ECO:0000313" key="2">
    <source>
        <dbReference type="Proteomes" id="UP001430953"/>
    </source>
</evidence>
<keyword evidence="2" id="KW-1185">Reference proteome</keyword>
<dbReference type="AlphaFoldDB" id="A0AAW2EK87"/>
<comment type="caution">
    <text evidence="1">The sequence shown here is derived from an EMBL/GenBank/DDBJ whole genome shotgun (WGS) entry which is preliminary data.</text>
</comment>
<proteinExistence type="predicted"/>
<name>A0AAW2EK87_9HYME</name>
<organism evidence="1 2">
    <name type="scientific">Cardiocondyla obscurior</name>
    <dbReference type="NCBI Taxonomy" id="286306"/>
    <lineage>
        <taxon>Eukaryota</taxon>
        <taxon>Metazoa</taxon>
        <taxon>Ecdysozoa</taxon>
        <taxon>Arthropoda</taxon>
        <taxon>Hexapoda</taxon>
        <taxon>Insecta</taxon>
        <taxon>Pterygota</taxon>
        <taxon>Neoptera</taxon>
        <taxon>Endopterygota</taxon>
        <taxon>Hymenoptera</taxon>
        <taxon>Apocrita</taxon>
        <taxon>Aculeata</taxon>
        <taxon>Formicoidea</taxon>
        <taxon>Formicidae</taxon>
        <taxon>Myrmicinae</taxon>
        <taxon>Cardiocondyla</taxon>
    </lineage>
</organism>
<accession>A0AAW2EK87</accession>
<evidence type="ECO:0000313" key="1">
    <source>
        <dbReference type="EMBL" id="KAL0103743.1"/>
    </source>
</evidence>
<gene>
    <name evidence="1" type="ORF">PUN28_017781</name>
</gene>